<comment type="subcellular location">
    <subcellularLocation>
        <location evidence="3">Cytoplasm</location>
    </subcellularLocation>
</comment>
<dbReference type="AlphaFoldDB" id="A0A7W5DPV7"/>
<dbReference type="RefSeq" id="WP_183412721.1">
    <property type="nucleotide sequence ID" value="NZ_JACHYB010000001.1"/>
</dbReference>
<dbReference type="GO" id="GO:0006457">
    <property type="term" value="P:protein folding"/>
    <property type="evidence" value="ECO:0007669"/>
    <property type="project" value="InterPro"/>
</dbReference>
<feature type="compositionally biased region" description="Basic and acidic residues" evidence="6">
    <location>
        <begin position="17"/>
        <end position="26"/>
    </location>
</feature>
<dbReference type="PANTHER" id="PTHR21237">
    <property type="entry name" value="GRPE PROTEIN"/>
    <property type="match status" value="1"/>
</dbReference>
<dbReference type="GO" id="GO:0005737">
    <property type="term" value="C:cytoplasm"/>
    <property type="evidence" value="ECO:0007669"/>
    <property type="project" value="UniProtKB-SubCell"/>
</dbReference>
<evidence type="ECO:0000256" key="6">
    <source>
        <dbReference type="SAM" id="MobiDB-lite"/>
    </source>
</evidence>
<comment type="subunit">
    <text evidence="3">Homodimer.</text>
</comment>
<evidence type="ECO:0000256" key="4">
    <source>
        <dbReference type="RuleBase" id="RU004478"/>
    </source>
</evidence>
<protein>
    <recommendedName>
        <fullName evidence="3">Protein GrpE</fullName>
    </recommendedName>
    <alternativeName>
        <fullName evidence="3">HSP-70 cofactor</fullName>
    </alternativeName>
</protein>
<dbReference type="SUPFAM" id="SSF58014">
    <property type="entry name" value="Coiled-coil domain of nucleotide exchange factor GrpE"/>
    <property type="match status" value="1"/>
</dbReference>
<keyword evidence="3" id="KW-0963">Cytoplasm</keyword>
<comment type="similarity">
    <text evidence="1 3 4">Belongs to the GrpE family.</text>
</comment>
<dbReference type="Gene3D" id="2.30.22.10">
    <property type="entry name" value="Head domain of nucleotide exchange factor GrpE"/>
    <property type="match status" value="1"/>
</dbReference>
<dbReference type="InterPro" id="IPR009012">
    <property type="entry name" value="GrpE_head"/>
</dbReference>
<dbReference type="EMBL" id="JACHYB010000001">
    <property type="protein sequence ID" value="MBB3186884.1"/>
    <property type="molecule type" value="Genomic_DNA"/>
</dbReference>
<dbReference type="PANTHER" id="PTHR21237:SF23">
    <property type="entry name" value="GRPE PROTEIN HOMOLOG, MITOCHONDRIAL"/>
    <property type="match status" value="1"/>
</dbReference>
<evidence type="ECO:0000256" key="2">
    <source>
        <dbReference type="ARBA" id="ARBA00023186"/>
    </source>
</evidence>
<reference evidence="7 8" key="1">
    <citation type="submission" date="2020-08" db="EMBL/GenBank/DDBJ databases">
        <title>Genomic Encyclopedia of Type Strains, Phase IV (KMG-IV): sequencing the most valuable type-strain genomes for metagenomic binning, comparative biology and taxonomic classification.</title>
        <authorList>
            <person name="Goeker M."/>
        </authorList>
    </citation>
    <scope>NUCLEOTIDE SEQUENCE [LARGE SCALE GENOMIC DNA]</scope>
    <source>
        <strain evidence="7 8">DSM 27471</strain>
    </source>
</reference>
<dbReference type="GO" id="GO:0051082">
    <property type="term" value="F:unfolded protein binding"/>
    <property type="evidence" value="ECO:0007669"/>
    <property type="project" value="TreeGrafter"/>
</dbReference>
<dbReference type="CDD" id="cd00446">
    <property type="entry name" value="GrpE"/>
    <property type="match status" value="1"/>
</dbReference>
<evidence type="ECO:0000256" key="3">
    <source>
        <dbReference type="HAMAP-Rule" id="MF_01151"/>
    </source>
</evidence>
<gene>
    <name evidence="3" type="primary">grpE</name>
    <name evidence="7" type="ORF">FHX64_001047</name>
</gene>
<dbReference type="Proteomes" id="UP000544222">
    <property type="component" value="Unassembled WGS sequence"/>
</dbReference>
<accession>A0A7W5DPV7</accession>
<evidence type="ECO:0000256" key="5">
    <source>
        <dbReference type="SAM" id="Coils"/>
    </source>
</evidence>
<comment type="caution">
    <text evidence="7">The sequence shown here is derived from an EMBL/GenBank/DDBJ whole genome shotgun (WGS) entry which is preliminary data.</text>
</comment>
<dbReference type="InterPro" id="IPR000740">
    <property type="entry name" value="GrpE"/>
</dbReference>
<dbReference type="GO" id="GO:0000774">
    <property type="term" value="F:adenyl-nucleotide exchange factor activity"/>
    <property type="evidence" value="ECO:0007669"/>
    <property type="project" value="InterPro"/>
</dbReference>
<keyword evidence="5" id="KW-0175">Coiled coil</keyword>
<feature type="region of interest" description="Disordered" evidence="6">
    <location>
        <begin position="1"/>
        <end position="37"/>
    </location>
</feature>
<dbReference type="HAMAP" id="MF_01151">
    <property type="entry name" value="GrpE"/>
    <property type="match status" value="1"/>
</dbReference>
<name>A0A7W5DPV7_9PORP</name>
<keyword evidence="3" id="KW-0346">Stress response</keyword>
<keyword evidence="8" id="KW-1185">Reference proteome</keyword>
<dbReference type="PRINTS" id="PR00773">
    <property type="entry name" value="GRPEPROTEIN"/>
</dbReference>
<dbReference type="GO" id="GO:0051087">
    <property type="term" value="F:protein-folding chaperone binding"/>
    <property type="evidence" value="ECO:0007669"/>
    <property type="project" value="InterPro"/>
</dbReference>
<dbReference type="Pfam" id="PF01025">
    <property type="entry name" value="GrpE"/>
    <property type="match status" value="1"/>
</dbReference>
<proteinExistence type="inferred from homology"/>
<dbReference type="InterPro" id="IPR013805">
    <property type="entry name" value="GrpE_CC"/>
</dbReference>
<organism evidence="7 8">
    <name type="scientific">Microbacter margulisiae</name>
    <dbReference type="NCBI Taxonomy" id="1350067"/>
    <lineage>
        <taxon>Bacteria</taxon>
        <taxon>Pseudomonadati</taxon>
        <taxon>Bacteroidota</taxon>
        <taxon>Bacteroidia</taxon>
        <taxon>Bacteroidales</taxon>
        <taxon>Porphyromonadaceae</taxon>
        <taxon>Microbacter</taxon>
    </lineage>
</organism>
<dbReference type="Gene3D" id="3.90.20.20">
    <property type="match status" value="1"/>
</dbReference>
<dbReference type="GO" id="GO:0042803">
    <property type="term" value="F:protein homodimerization activity"/>
    <property type="evidence" value="ECO:0007669"/>
    <property type="project" value="InterPro"/>
</dbReference>
<dbReference type="SUPFAM" id="SSF51064">
    <property type="entry name" value="Head domain of nucleotide exchange factor GrpE"/>
    <property type="match status" value="1"/>
</dbReference>
<feature type="coiled-coil region" evidence="5">
    <location>
        <begin position="43"/>
        <end position="77"/>
    </location>
</feature>
<evidence type="ECO:0000313" key="7">
    <source>
        <dbReference type="EMBL" id="MBB3186884.1"/>
    </source>
</evidence>
<evidence type="ECO:0000313" key="8">
    <source>
        <dbReference type="Proteomes" id="UP000544222"/>
    </source>
</evidence>
<evidence type="ECO:0000256" key="1">
    <source>
        <dbReference type="ARBA" id="ARBA00009054"/>
    </source>
</evidence>
<keyword evidence="2 3" id="KW-0143">Chaperone</keyword>
<sequence length="203" mass="22846">MKQKNEKPLANETTADQNEKPLEPNAEKTIFGTEESGDELLLSEEESIADAKLKEEIESLQKKYDDLNDAHLRLMAEFDNYRKRTLREKADMIKSAGESVIVNVLPLIDDLERGLKTAENASDVQAIKEGMDLIYSKFLSFLKQNGVTPIDTTNCAFDTTYHEAITTIPAPTEAQKGKIIDSVQKGYMMRDKVIRYAKVIVGE</sequence>
<comment type="function">
    <text evidence="3">Participates actively in the response to hyperosmotic and heat shock by preventing the aggregation of stress-denatured proteins, in association with DnaK and GrpE. It is the nucleotide exchange factor for DnaK and may function as a thermosensor. Unfolded proteins bind initially to DnaJ; upon interaction with the DnaJ-bound protein, DnaK hydrolyzes its bound ATP, resulting in the formation of a stable complex. GrpE releases ADP from DnaK; ATP binding to DnaK triggers the release of the substrate protein, thus completing the reaction cycle. Several rounds of ATP-dependent interactions between DnaJ, DnaK and GrpE are required for fully efficient folding.</text>
</comment>